<feature type="compositionally biased region" description="Polar residues" evidence="1">
    <location>
        <begin position="576"/>
        <end position="594"/>
    </location>
</feature>
<dbReference type="FunCoup" id="A0A7J7CEA1">
    <property type="interactions" value="2122"/>
</dbReference>
<protein>
    <submittedName>
        <fullName evidence="2">Uncharacterized protein</fullName>
    </submittedName>
</protein>
<accession>A0A7J7CEA1</accession>
<dbReference type="PANTHER" id="PTHR34837:SF1">
    <property type="entry name" value="LOW PROTEIN: ZINC FINGER CCCH DOMAIN PROTEIN"/>
    <property type="match status" value="1"/>
</dbReference>
<proteinExistence type="predicted"/>
<feature type="compositionally biased region" description="Basic and acidic residues" evidence="1">
    <location>
        <begin position="499"/>
        <end position="517"/>
    </location>
</feature>
<feature type="compositionally biased region" description="Basic and acidic residues" evidence="1">
    <location>
        <begin position="325"/>
        <end position="379"/>
    </location>
</feature>
<keyword evidence="3" id="KW-1185">Reference proteome</keyword>
<feature type="compositionally biased region" description="Basic and acidic residues" evidence="1">
    <location>
        <begin position="49"/>
        <end position="63"/>
    </location>
</feature>
<feature type="compositionally biased region" description="Basic and acidic residues" evidence="1">
    <location>
        <begin position="454"/>
        <end position="477"/>
    </location>
</feature>
<dbReference type="AlphaFoldDB" id="A0A7J7CEA1"/>
<feature type="compositionally biased region" description="Low complexity" evidence="1">
    <location>
        <begin position="547"/>
        <end position="557"/>
    </location>
</feature>
<evidence type="ECO:0000256" key="1">
    <source>
        <dbReference type="SAM" id="MobiDB-lite"/>
    </source>
</evidence>
<feature type="region of interest" description="Disordered" evidence="1">
    <location>
        <begin position="1061"/>
        <end position="1091"/>
    </location>
</feature>
<comment type="caution">
    <text evidence="2">The sequence shown here is derived from an EMBL/GenBank/DDBJ whole genome shotgun (WGS) entry which is preliminary data.</text>
</comment>
<dbReference type="InParanoid" id="A0A7J7CEA1"/>
<evidence type="ECO:0000313" key="2">
    <source>
        <dbReference type="EMBL" id="KAF5732420.1"/>
    </source>
</evidence>
<feature type="compositionally biased region" description="Basic and acidic residues" evidence="1">
    <location>
        <begin position="131"/>
        <end position="228"/>
    </location>
</feature>
<feature type="compositionally biased region" description="Basic and acidic residues" evidence="1">
    <location>
        <begin position="387"/>
        <end position="426"/>
    </location>
</feature>
<feature type="compositionally biased region" description="Basic and acidic residues" evidence="1">
    <location>
        <begin position="238"/>
        <end position="315"/>
    </location>
</feature>
<dbReference type="EMBL" id="JAAARO010000018">
    <property type="protein sequence ID" value="KAF5732420.1"/>
    <property type="molecule type" value="Genomic_DNA"/>
</dbReference>
<feature type="region of interest" description="Disordered" evidence="1">
    <location>
        <begin position="1"/>
        <end position="597"/>
    </location>
</feature>
<organism evidence="2 3">
    <name type="scientific">Tripterygium wilfordii</name>
    <name type="common">Thunder God vine</name>
    <dbReference type="NCBI Taxonomy" id="458696"/>
    <lineage>
        <taxon>Eukaryota</taxon>
        <taxon>Viridiplantae</taxon>
        <taxon>Streptophyta</taxon>
        <taxon>Embryophyta</taxon>
        <taxon>Tracheophyta</taxon>
        <taxon>Spermatophyta</taxon>
        <taxon>Magnoliopsida</taxon>
        <taxon>eudicotyledons</taxon>
        <taxon>Gunneridae</taxon>
        <taxon>Pentapetalae</taxon>
        <taxon>rosids</taxon>
        <taxon>fabids</taxon>
        <taxon>Celastrales</taxon>
        <taxon>Celastraceae</taxon>
        <taxon>Tripterygium</taxon>
    </lineage>
</organism>
<feature type="compositionally biased region" description="Polar residues" evidence="1">
    <location>
        <begin position="478"/>
        <end position="494"/>
    </location>
</feature>
<dbReference type="PANTHER" id="PTHR34837">
    <property type="entry name" value="OS05G0595500 PROTEIN"/>
    <property type="match status" value="1"/>
</dbReference>
<evidence type="ECO:0000313" key="3">
    <source>
        <dbReference type="Proteomes" id="UP000593562"/>
    </source>
</evidence>
<dbReference type="Proteomes" id="UP000593562">
    <property type="component" value="Unassembled WGS sequence"/>
</dbReference>
<sequence length="1174" mass="131187">MPRSTRHKSSKHSSKDARDFSDSERDSGVKDRKDSTRESSVRGASKELTSGEKRKLDSKENKESFGSGNGEFSEEYASSKRRKERLDGSANDRWNGGGQDDRGEKKSKPSSESRGTKRRDESVRVYVDGEESGKKNSGKIEGKHRESSRKEGKGEAEWEKDRERKGKEGKIERLVDGEDHHSVTKQVTEKSESFARDQLRSPEMENQFERRIKRNRDGSGDGDKHQDDIGDVNSIRQSSKDDITKDERSKDEKHKDERYRDKHRKDMDKNNRQQDEKDHVHSWPDEKYLRDGKDTTELRQKKSKTQEMDRNREHDDERDDLDYNNYHERDRDHDRGRVRDRGRNHDRERDPDHDYDRDRDQDRDIDHDGSHLDDQGARHKDSRGKKRSPDDPDDYNDRKSRGLRAPYHDAEKKSLSSGRVEPDRGRSHSRQAFQETIVGGSRRRSSPSSSSHGVPDEYRHFKSEDSKYRDGGTEQRSRPNSSQDTTGFSGSSGRVSKYRSSEKPTKPDDGYKGEFSAERPSSSKASPIGLSRTGARQSLDIEESGRRSSSSMGARDSSVAEDRSGRDLALADGSPQADSSFYSRTSQGISSSFVTPPITFRGRVGSPSFLGSLEEDTRVGHGTRYRRNSDPNFARVPGNAWRGPPNWSSPVPNGFISFQHGPPHGGFQTVMPHFSSPPMFGVRPSMDINPSGIPYPFPDADQFTGHLRPLGWQNMMDGSGPPHLHGWDVSNGVYRDEPHMYGGPNWDQNRHHVNGRGWESSGDVWKGQNDDVSMDLPAMSQEEDLPMRSVVDDVHTGQVGQKSQYENDHGTVKPTETASIVISPSKEMPKFSPEVTHEKSSVTTKTSNEDGVTRFCRAYLSKLDISTELTDPELYGQCMTLLNIEQNGTADRDINMLVSLQDDGRAISKSSSSFLGLKLLPVADDSVFQRAMDFYKKQRVNLRALETVCGEPSDIISASNLEKMEEPVNICNVEMVEEPNSILDTSMEDAPDQEKAETVAAAVPEDELEEPVPIYDSATLEVPNQEKAEAAAVSAEDNLEERASTPSQMVQDQVTHTLPNKKLEVSGDGSPVEPVQNLSGEGVDGITSEEADRKDARGDFMVTFDNASCAAPVLVTDGKGNKEISKGEASGDAVLRHLPLFLSDGSPNASGALLPGSNESVILNHIHHSPESTH</sequence>
<gene>
    <name evidence="2" type="ORF">HS088_TW18G01115</name>
</gene>
<dbReference type="OrthoDB" id="1938945at2759"/>
<name>A0A7J7CEA1_TRIWF</name>
<feature type="compositionally biased region" description="Basic and acidic residues" evidence="1">
    <location>
        <begin position="13"/>
        <end position="40"/>
    </location>
</feature>
<feature type="compositionally biased region" description="Basic residues" evidence="1">
    <location>
        <begin position="1"/>
        <end position="12"/>
    </location>
</feature>
<reference evidence="2 3" key="1">
    <citation type="journal article" date="2020" name="Nat. Commun.">
        <title>Genome of Tripterygium wilfordii and identification of cytochrome P450 involved in triptolide biosynthesis.</title>
        <authorList>
            <person name="Tu L."/>
            <person name="Su P."/>
            <person name="Zhang Z."/>
            <person name="Gao L."/>
            <person name="Wang J."/>
            <person name="Hu T."/>
            <person name="Zhou J."/>
            <person name="Zhang Y."/>
            <person name="Zhao Y."/>
            <person name="Liu Y."/>
            <person name="Song Y."/>
            <person name="Tong Y."/>
            <person name="Lu Y."/>
            <person name="Yang J."/>
            <person name="Xu C."/>
            <person name="Jia M."/>
            <person name="Peters R.J."/>
            <person name="Huang L."/>
            <person name="Gao W."/>
        </authorList>
    </citation>
    <scope>NUCLEOTIDE SEQUENCE [LARGE SCALE GENOMIC DNA]</scope>
    <source>
        <strain evidence="3">cv. XIE 37</strain>
        <tissue evidence="2">Leaf</tissue>
    </source>
</reference>
<feature type="compositionally biased region" description="Basic and acidic residues" evidence="1">
    <location>
        <begin position="99"/>
        <end position="123"/>
    </location>
</feature>